<dbReference type="PANTHER" id="PTHR43281">
    <property type="entry name" value="FARNESYL DIPHOSPHATE SYNTHASE"/>
    <property type="match status" value="1"/>
</dbReference>
<dbReference type="InterPro" id="IPR033749">
    <property type="entry name" value="Polyprenyl_synt_CS"/>
</dbReference>
<evidence type="ECO:0000313" key="10">
    <source>
        <dbReference type="Proteomes" id="UP000321353"/>
    </source>
</evidence>
<dbReference type="AlphaFoldDB" id="A0A5B9MSG4"/>
<dbReference type="SFLD" id="SFLDS00005">
    <property type="entry name" value="Isoprenoid_Synthase_Type_I"/>
    <property type="match status" value="1"/>
</dbReference>
<dbReference type="Gene3D" id="1.10.600.10">
    <property type="entry name" value="Farnesyl Diphosphate Synthase"/>
    <property type="match status" value="1"/>
</dbReference>
<dbReference type="RefSeq" id="WP_390623421.1">
    <property type="nucleotide sequence ID" value="NZ_CP036264.1"/>
</dbReference>
<dbReference type="Pfam" id="PF00348">
    <property type="entry name" value="polyprenyl_synt"/>
    <property type="match status" value="1"/>
</dbReference>
<dbReference type="EC" id="2.5.1.10" evidence="9"/>
<evidence type="ECO:0000256" key="8">
    <source>
        <dbReference type="SAM" id="MobiDB-lite"/>
    </source>
</evidence>
<dbReference type="GO" id="GO:0046872">
    <property type="term" value="F:metal ion binding"/>
    <property type="evidence" value="ECO:0007669"/>
    <property type="project" value="UniProtKB-KW"/>
</dbReference>
<dbReference type="KEGG" id="smam:Mal15_60410"/>
<evidence type="ECO:0000256" key="1">
    <source>
        <dbReference type="ARBA" id="ARBA00001946"/>
    </source>
</evidence>
<reference evidence="9 10" key="1">
    <citation type="submission" date="2019-02" db="EMBL/GenBank/DDBJ databases">
        <title>Planctomycetal bacteria perform biofilm scaping via a novel small molecule.</title>
        <authorList>
            <person name="Jeske O."/>
            <person name="Boedeker C."/>
            <person name="Wiegand S."/>
            <person name="Breitling P."/>
            <person name="Kallscheuer N."/>
            <person name="Jogler M."/>
            <person name="Rohde M."/>
            <person name="Petersen J."/>
            <person name="Medema M.H."/>
            <person name="Surup F."/>
            <person name="Jogler C."/>
        </authorList>
    </citation>
    <scope>NUCLEOTIDE SEQUENCE [LARGE SCALE GENOMIC DNA]</scope>
    <source>
        <strain evidence="9 10">Mal15</strain>
    </source>
</reference>
<dbReference type="Proteomes" id="UP000321353">
    <property type="component" value="Chromosome"/>
</dbReference>
<protein>
    <submittedName>
        <fullName evidence="9">Farnesyl diphosphate synthase</fullName>
        <ecNumber evidence="9">2.5.1.10</ecNumber>
    </submittedName>
</protein>
<dbReference type="InterPro" id="IPR008949">
    <property type="entry name" value="Isoprenoid_synthase_dom_sf"/>
</dbReference>
<sequence>MPASPIDQTEPHDAEPTIDHALGDLLPAIEQALQQACRFGRGCPDRLADAIRYALLAPGKRLRPALVLMAAEACGGSIDDAMPGAVAVEMVHAYSLIHDDLPAMDDDDLRRGRPTVHLEFDEATAILAGDALQPLAFSHLCRNVADPLRRARAVEILAAAAGPEQLVGGQADDLAAESGQLPDAVVADLKQLAADPKRQATDLQQQAAVANEPSEGNRRTPEQHASLAFLESIHRRKTGALFSASLQLGAALCGADERQSRGLAAFAADLGLAFQVVDDLLDHTADESSMGKRVGKDSGRGKLTYPRLMGLDQAQTFASDLVRSAKSHLAVLGPSAWRLERLADYVLARSH</sequence>
<dbReference type="PANTHER" id="PTHR43281:SF1">
    <property type="entry name" value="FARNESYL DIPHOSPHATE SYNTHASE"/>
    <property type="match status" value="1"/>
</dbReference>
<comment type="cofactor">
    <cofactor evidence="1">
        <name>Mg(2+)</name>
        <dbReference type="ChEBI" id="CHEBI:18420"/>
    </cofactor>
</comment>
<comment type="similarity">
    <text evidence="2 7">Belongs to the FPP/GGPP synthase family.</text>
</comment>
<dbReference type="PROSITE" id="PS00723">
    <property type="entry name" value="POLYPRENYL_SYNTHASE_1"/>
    <property type="match status" value="1"/>
</dbReference>
<dbReference type="GO" id="GO:0008299">
    <property type="term" value="P:isoprenoid biosynthetic process"/>
    <property type="evidence" value="ECO:0007669"/>
    <property type="project" value="UniProtKB-KW"/>
</dbReference>
<dbReference type="SFLD" id="SFLDG01017">
    <property type="entry name" value="Polyprenyl_Transferase_Like"/>
    <property type="match status" value="1"/>
</dbReference>
<evidence type="ECO:0000256" key="3">
    <source>
        <dbReference type="ARBA" id="ARBA00022679"/>
    </source>
</evidence>
<accession>A0A5B9MSG4</accession>
<evidence type="ECO:0000256" key="2">
    <source>
        <dbReference type="ARBA" id="ARBA00006706"/>
    </source>
</evidence>
<feature type="region of interest" description="Disordered" evidence="8">
    <location>
        <begin position="200"/>
        <end position="222"/>
    </location>
</feature>
<keyword evidence="4" id="KW-0479">Metal-binding</keyword>
<dbReference type="InterPro" id="IPR000092">
    <property type="entry name" value="Polyprenyl_synt"/>
</dbReference>
<dbReference type="GO" id="GO:0004337">
    <property type="term" value="F:(2E,6E)-farnesyl diphosphate synthase activity"/>
    <property type="evidence" value="ECO:0007669"/>
    <property type="project" value="UniProtKB-EC"/>
</dbReference>
<organism evidence="9 10">
    <name type="scientific">Stieleria maiorica</name>
    <dbReference type="NCBI Taxonomy" id="2795974"/>
    <lineage>
        <taxon>Bacteria</taxon>
        <taxon>Pseudomonadati</taxon>
        <taxon>Planctomycetota</taxon>
        <taxon>Planctomycetia</taxon>
        <taxon>Pirellulales</taxon>
        <taxon>Pirellulaceae</taxon>
        <taxon>Stieleria</taxon>
    </lineage>
</organism>
<keyword evidence="10" id="KW-1185">Reference proteome</keyword>
<keyword evidence="3 7" id="KW-0808">Transferase</keyword>
<proteinExistence type="inferred from homology"/>
<keyword evidence="6" id="KW-0414">Isoprene biosynthesis</keyword>
<gene>
    <name evidence="9" type="ORF">Mal15_60410</name>
</gene>
<evidence type="ECO:0000256" key="4">
    <source>
        <dbReference type="ARBA" id="ARBA00022723"/>
    </source>
</evidence>
<evidence type="ECO:0000256" key="7">
    <source>
        <dbReference type="RuleBase" id="RU004466"/>
    </source>
</evidence>
<evidence type="ECO:0000256" key="6">
    <source>
        <dbReference type="ARBA" id="ARBA00023229"/>
    </source>
</evidence>
<keyword evidence="5" id="KW-0460">Magnesium</keyword>
<name>A0A5B9MSG4_9BACT</name>
<evidence type="ECO:0000256" key="5">
    <source>
        <dbReference type="ARBA" id="ARBA00022842"/>
    </source>
</evidence>
<dbReference type="CDD" id="cd00685">
    <property type="entry name" value="Trans_IPPS_HT"/>
    <property type="match status" value="1"/>
</dbReference>
<dbReference type="EMBL" id="CP036264">
    <property type="protein sequence ID" value="QEG01958.1"/>
    <property type="molecule type" value="Genomic_DNA"/>
</dbReference>
<dbReference type="PROSITE" id="PS00444">
    <property type="entry name" value="POLYPRENYL_SYNTHASE_2"/>
    <property type="match status" value="1"/>
</dbReference>
<dbReference type="SUPFAM" id="SSF48576">
    <property type="entry name" value="Terpenoid synthases"/>
    <property type="match status" value="1"/>
</dbReference>
<evidence type="ECO:0000313" key="9">
    <source>
        <dbReference type="EMBL" id="QEG01958.1"/>
    </source>
</evidence>